<sequence>MYDKSITIVLRGDSFRKVVHGNPFPESDMKTSDNSCDAEANQIFCLNSIYYFIILPYIEKGYSINISGIIYEFEKNTLIKSFFLEKGLNIDILEICRTNTNQVTTFISAFERASNVAPDSELFIILRLDQTFLKRIPLESTLINKICYPGNGCCSGAWIPKYGIADHIFVVGNQMVDVFMEALKVCCKKSDINHLHNILKYLESTQISNTLPLWFSTTNTTDHFYIDLQRSGHEEQYAERLKELTKMWDL</sequence>
<dbReference type="AlphaFoldDB" id="A0A6C0AGR7"/>
<protein>
    <submittedName>
        <fullName evidence="1">Uncharacterized protein</fullName>
    </submittedName>
</protein>
<reference evidence="1" key="1">
    <citation type="journal article" date="2020" name="Nature">
        <title>Giant virus diversity and host interactions through global metagenomics.</title>
        <authorList>
            <person name="Schulz F."/>
            <person name="Roux S."/>
            <person name="Paez-Espino D."/>
            <person name="Jungbluth S."/>
            <person name="Walsh D.A."/>
            <person name="Denef V.J."/>
            <person name="McMahon K.D."/>
            <person name="Konstantinidis K.T."/>
            <person name="Eloe-Fadrosh E.A."/>
            <person name="Kyrpides N.C."/>
            <person name="Woyke T."/>
        </authorList>
    </citation>
    <scope>NUCLEOTIDE SEQUENCE</scope>
    <source>
        <strain evidence="1">GVMAG-S-1024976-23</strain>
    </source>
</reference>
<organism evidence="1">
    <name type="scientific">viral metagenome</name>
    <dbReference type="NCBI Taxonomy" id="1070528"/>
    <lineage>
        <taxon>unclassified sequences</taxon>
        <taxon>metagenomes</taxon>
        <taxon>organismal metagenomes</taxon>
    </lineage>
</organism>
<proteinExistence type="predicted"/>
<accession>A0A6C0AGR7</accession>
<dbReference type="EMBL" id="MN740606">
    <property type="protein sequence ID" value="QHS78856.1"/>
    <property type="molecule type" value="Genomic_DNA"/>
</dbReference>
<name>A0A6C0AGR7_9ZZZZ</name>
<evidence type="ECO:0000313" key="1">
    <source>
        <dbReference type="EMBL" id="QHS78856.1"/>
    </source>
</evidence>